<dbReference type="HOGENOM" id="CLU_2301926_0_0_6"/>
<dbReference type="AlphaFoldDB" id="Q0A6T0"/>
<dbReference type="KEGG" id="aeh:Mlg_2115"/>
<gene>
    <name evidence="2" type="ordered locus">Mlg_2115</name>
</gene>
<reference evidence="3" key="1">
    <citation type="submission" date="2006-08" db="EMBL/GenBank/DDBJ databases">
        <title>Complete sequence of Alkalilimnicola ehrilichei MLHE-1.</title>
        <authorList>
            <person name="Copeland A."/>
            <person name="Lucas S."/>
            <person name="Lapidus A."/>
            <person name="Barry K."/>
            <person name="Detter J.C."/>
            <person name="Glavina del Rio T."/>
            <person name="Hammon N."/>
            <person name="Israni S."/>
            <person name="Dalin E."/>
            <person name="Tice H."/>
            <person name="Pitluck S."/>
            <person name="Sims D."/>
            <person name="Brettin T."/>
            <person name="Bruce D."/>
            <person name="Han C."/>
            <person name="Tapia R."/>
            <person name="Gilna P."/>
            <person name="Schmutz J."/>
            <person name="Larimer F."/>
            <person name="Land M."/>
            <person name="Hauser L."/>
            <person name="Kyrpides N."/>
            <person name="Mikhailova N."/>
            <person name="Oremland R.S."/>
            <person name="Hoeft S.E."/>
            <person name="Switzer-Blum J."/>
            <person name="Kulp T."/>
            <person name="King G."/>
            <person name="Tabita R."/>
            <person name="Witte B."/>
            <person name="Santini J.M."/>
            <person name="Basu P."/>
            <person name="Hollibaugh J.T."/>
            <person name="Xie G."/>
            <person name="Stolz J.F."/>
            <person name="Richardson P."/>
        </authorList>
    </citation>
    <scope>NUCLEOTIDE SEQUENCE [LARGE SCALE GENOMIC DNA]</scope>
    <source>
        <strain evidence="3">ATCC BAA-1101 / DSM 17681 / MLHE-1</strain>
    </source>
</reference>
<keyword evidence="1" id="KW-1133">Transmembrane helix</keyword>
<evidence type="ECO:0000313" key="3">
    <source>
        <dbReference type="Proteomes" id="UP000001962"/>
    </source>
</evidence>
<evidence type="ECO:0000256" key="1">
    <source>
        <dbReference type="SAM" id="Phobius"/>
    </source>
</evidence>
<evidence type="ECO:0000313" key="2">
    <source>
        <dbReference type="EMBL" id="ABI57457.1"/>
    </source>
</evidence>
<evidence type="ECO:0008006" key="4">
    <source>
        <dbReference type="Google" id="ProtNLM"/>
    </source>
</evidence>
<dbReference type="OrthoDB" id="5796647at2"/>
<keyword evidence="3" id="KW-1185">Reference proteome</keyword>
<name>Q0A6T0_ALKEH</name>
<dbReference type="Proteomes" id="UP000001962">
    <property type="component" value="Chromosome"/>
</dbReference>
<sequence length="104" mass="10874">MTQPLPGKRRLLQTWAVLMALTGLSMCAAQLGGEGAARTLPLWSAGLLLLSTGFKAHQVAMVYLNLRASGSSWRGAWLGLLLLTLAVIAAGYLAVSWSHPASGG</sequence>
<keyword evidence="1" id="KW-0812">Transmembrane</keyword>
<feature type="transmembrane region" description="Helical" evidence="1">
    <location>
        <begin position="43"/>
        <end position="64"/>
    </location>
</feature>
<dbReference type="RefSeq" id="WP_011629851.1">
    <property type="nucleotide sequence ID" value="NC_008340.1"/>
</dbReference>
<keyword evidence="1" id="KW-0472">Membrane</keyword>
<feature type="transmembrane region" description="Helical" evidence="1">
    <location>
        <begin position="76"/>
        <end position="95"/>
    </location>
</feature>
<accession>Q0A6T0</accession>
<protein>
    <recommendedName>
        <fullName evidence="4">Cytochrome C oxidase subunit IV</fullName>
    </recommendedName>
</protein>
<dbReference type="EMBL" id="CP000453">
    <property type="protein sequence ID" value="ABI57457.1"/>
    <property type="molecule type" value="Genomic_DNA"/>
</dbReference>
<dbReference type="eggNOG" id="ENOG5033I1Z">
    <property type="taxonomic scope" value="Bacteria"/>
</dbReference>
<proteinExistence type="predicted"/>
<organism evidence="2 3">
    <name type="scientific">Alkalilimnicola ehrlichii (strain ATCC BAA-1101 / DSM 17681 / MLHE-1)</name>
    <dbReference type="NCBI Taxonomy" id="187272"/>
    <lineage>
        <taxon>Bacteria</taxon>
        <taxon>Pseudomonadati</taxon>
        <taxon>Pseudomonadota</taxon>
        <taxon>Gammaproteobacteria</taxon>
        <taxon>Chromatiales</taxon>
        <taxon>Ectothiorhodospiraceae</taxon>
        <taxon>Alkalilimnicola</taxon>
    </lineage>
</organism>